<evidence type="ECO:0000313" key="3">
    <source>
        <dbReference type="EMBL" id="GJN03902.1"/>
    </source>
</evidence>
<accession>A0AAV5CZJ4</accession>
<proteinExistence type="predicted"/>
<name>A0AAV5CZJ4_ELECO</name>
<evidence type="ECO:0000313" key="4">
    <source>
        <dbReference type="Proteomes" id="UP001054889"/>
    </source>
</evidence>
<dbReference type="AlphaFoldDB" id="A0AAV5CZJ4"/>
<keyword evidence="4" id="KW-1185">Reference proteome</keyword>
<reference evidence="3" key="1">
    <citation type="journal article" date="2018" name="DNA Res.">
        <title>Multiple hybrid de novo genome assembly of finger millet, an orphan allotetraploid crop.</title>
        <authorList>
            <person name="Hatakeyama M."/>
            <person name="Aluri S."/>
            <person name="Balachadran M.T."/>
            <person name="Sivarajan S.R."/>
            <person name="Patrignani A."/>
            <person name="Gruter S."/>
            <person name="Poveda L."/>
            <person name="Shimizu-Inatsugi R."/>
            <person name="Baeten J."/>
            <person name="Francoijs K.J."/>
            <person name="Nataraja K.N."/>
            <person name="Reddy Y.A.N."/>
            <person name="Phadnis S."/>
            <person name="Ravikumar R.L."/>
            <person name="Schlapbach R."/>
            <person name="Sreeman S.M."/>
            <person name="Shimizu K.K."/>
        </authorList>
    </citation>
    <scope>NUCLEOTIDE SEQUENCE</scope>
</reference>
<protein>
    <recommendedName>
        <fullName evidence="5">Secreted protein</fullName>
    </recommendedName>
</protein>
<comment type="caution">
    <text evidence="3">The sequence shown here is derived from an EMBL/GenBank/DDBJ whole genome shotgun (WGS) entry which is preliminary data.</text>
</comment>
<dbReference type="EMBL" id="BQKI01000010">
    <property type="protein sequence ID" value="GJN03902.1"/>
    <property type="molecule type" value="Genomic_DNA"/>
</dbReference>
<feature type="chain" id="PRO_5043428020" description="Secreted protein" evidence="2">
    <location>
        <begin position="23"/>
        <end position="95"/>
    </location>
</feature>
<evidence type="ECO:0000256" key="1">
    <source>
        <dbReference type="SAM" id="Phobius"/>
    </source>
</evidence>
<reference evidence="3" key="2">
    <citation type="submission" date="2021-12" db="EMBL/GenBank/DDBJ databases">
        <title>Resequencing data analysis of finger millet.</title>
        <authorList>
            <person name="Hatakeyama M."/>
            <person name="Aluri S."/>
            <person name="Balachadran M.T."/>
            <person name="Sivarajan S.R."/>
            <person name="Poveda L."/>
            <person name="Shimizu-Inatsugi R."/>
            <person name="Schlapbach R."/>
            <person name="Sreeman S.M."/>
            <person name="Shimizu K.K."/>
        </authorList>
    </citation>
    <scope>NUCLEOTIDE SEQUENCE</scope>
</reference>
<feature type="signal peptide" evidence="2">
    <location>
        <begin position="1"/>
        <end position="22"/>
    </location>
</feature>
<feature type="transmembrane region" description="Helical" evidence="1">
    <location>
        <begin position="75"/>
        <end position="94"/>
    </location>
</feature>
<gene>
    <name evidence="3" type="primary">ga21397</name>
    <name evidence="3" type="ORF">PR202_ga21397</name>
</gene>
<sequence>MNSSISLCSIILVFLVTTTCKSRFFLNTTPCPPPPIIRALSKLFVAFSRSLKIIIILSPMSAFYDINFCNNSPWFCLKCFSSILCTFCFLILRVI</sequence>
<keyword evidence="1" id="KW-1133">Transmembrane helix</keyword>
<organism evidence="3 4">
    <name type="scientific">Eleusine coracana subsp. coracana</name>
    <dbReference type="NCBI Taxonomy" id="191504"/>
    <lineage>
        <taxon>Eukaryota</taxon>
        <taxon>Viridiplantae</taxon>
        <taxon>Streptophyta</taxon>
        <taxon>Embryophyta</taxon>
        <taxon>Tracheophyta</taxon>
        <taxon>Spermatophyta</taxon>
        <taxon>Magnoliopsida</taxon>
        <taxon>Liliopsida</taxon>
        <taxon>Poales</taxon>
        <taxon>Poaceae</taxon>
        <taxon>PACMAD clade</taxon>
        <taxon>Chloridoideae</taxon>
        <taxon>Cynodonteae</taxon>
        <taxon>Eleusininae</taxon>
        <taxon>Eleusine</taxon>
    </lineage>
</organism>
<keyword evidence="1" id="KW-0472">Membrane</keyword>
<evidence type="ECO:0000256" key="2">
    <source>
        <dbReference type="SAM" id="SignalP"/>
    </source>
</evidence>
<keyword evidence="2" id="KW-0732">Signal</keyword>
<keyword evidence="1" id="KW-0812">Transmembrane</keyword>
<evidence type="ECO:0008006" key="5">
    <source>
        <dbReference type="Google" id="ProtNLM"/>
    </source>
</evidence>
<feature type="transmembrane region" description="Helical" evidence="1">
    <location>
        <begin position="44"/>
        <end position="63"/>
    </location>
</feature>
<dbReference type="Proteomes" id="UP001054889">
    <property type="component" value="Unassembled WGS sequence"/>
</dbReference>